<feature type="transmembrane region" description="Helical" evidence="1">
    <location>
        <begin position="30"/>
        <end position="52"/>
    </location>
</feature>
<comment type="caution">
    <text evidence="2">The sequence shown here is derived from an EMBL/GenBank/DDBJ whole genome shotgun (WGS) entry which is preliminary data.</text>
</comment>
<dbReference type="Proteomes" id="UP000214746">
    <property type="component" value="Unassembled WGS sequence"/>
</dbReference>
<accession>A0A2W1NEB0</accession>
<evidence type="ECO:0000313" key="2">
    <source>
        <dbReference type="EMBL" id="PZE22867.1"/>
    </source>
</evidence>
<evidence type="ECO:0000313" key="3">
    <source>
        <dbReference type="Proteomes" id="UP000214746"/>
    </source>
</evidence>
<keyword evidence="1" id="KW-0472">Membrane</keyword>
<feature type="transmembrane region" description="Helical" evidence="1">
    <location>
        <begin position="64"/>
        <end position="91"/>
    </location>
</feature>
<name>A0A2W1NEB0_PAEXE</name>
<keyword evidence="1" id="KW-0812">Transmembrane</keyword>
<reference evidence="2" key="1">
    <citation type="submission" date="2018-06" db="EMBL/GenBank/DDBJ databases">
        <title>Paenibacillus xerothermodurans sp. nov. an extremely dry heat resistant spore forming bacterium isolated from the soil of Cape Canaveral, Florida.</title>
        <authorList>
            <person name="Seuylemezian A."/>
            <person name="Kaur N."/>
            <person name="Patil P."/>
            <person name="Patil P."/>
            <person name="Mayilraj S."/>
            <person name="Vaishampayan P."/>
        </authorList>
    </citation>
    <scope>NUCLEOTIDE SEQUENCE [LARGE SCALE GENOMIC DNA]</scope>
    <source>
        <strain evidence="2">ATCC 27380</strain>
    </source>
</reference>
<sequence length="98" mass="10696">MDVTYQPPAGQPPYPTHQTTQVPVMSVKDWLITLLISMIPIAGIVMFFVWAFGDNTNLNKKNYAKAVLIMSGIVIALYVVVVVLVLVIAGISDAGRSY</sequence>
<dbReference type="EMBL" id="NHRJ02000001">
    <property type="protein sequence ID" value="PZE22867.1"/>
    <property type="molecule type" value="Genomic_DNA"/>
</dbReference>
<keyword evidence="3" id="KW-1185">Reference proteome</keyword>
<organism evidence="2 3">
    <name type="scientific">Paenibacillus xerothermodurans</name>
    <dbReference type="NCBI Taxonomy" id="1977292"/>
    <lineage>
        <taxon>Bacteria</taxon>
        <taxon>Bacillati</taxon>
        <taxon>Bacillota</taxon>
        <taxon>Bacilli</taxon>
        <taxon>Bacillales</taxon>
        <taxon>Paenibacillaceae</taxon>
        <taxon>Paenibacillus</taxon>
    </lineage>
</organism>
<dbReference type="AlphaFoldDB" id="A0A2W1NEB0"/>
<keyword evidence="1" id="KW-1133">Transmembrane helix</keyword>
<protein>
    <submittedName>
        <fullName evidence="2">Uncharacterized protein</fullName>
    </submittedName>
</protein>
<gene>
    <name evidence="2" type="ORF">CBW46_000850</name>
</gene>
<evidence type="ECO:0000256" key="1">
    <source>
        <dbReference type="SAM" id="Phobius"/>
    </source>
</evidence>
<dbReference type="OrthoDB" id="2943819at2"/>
<proteinExistence type="predicted"/>